<reference evidence="1 2" key="1">
    <citation type="submission" date="2024-09" db="EMBL/GenBank/DDBJ databases">
        <authorList>
            <person name="Sun Q."/>
            <person name="Mori K."/>
        </authorList>
    </citation>
    <scope>NUCLEOTIDE SEQUENCE [LARGE SCALE GENOMIC DNA]</scope>
    <source>
        <strain evidence="1 2">JCM 13503</strain>
    </source>
</reference>
<dbReference type="Proteomes" id="UP001589733">
    <property type="component" value="Unassembled WGS sequence"/>
</dbReference>
<dbReference type="EMBL" id="JBHLYR010000091">
    <property type="protein sequence ID" value="MFB9995453.1"/>
    <property type="molecule type" value="Genomic_DNA"/>
</dbReference>
<dbReference type="InterPro" id="IPR052517">
    <property type="entry name" value="GlcG_carb_metab_protein"/>
</dbReference>
<sequence length="133" mass="13427">MNPLTLEVACQITTAARLHAQAAGLNATIAVVDAGGHLMTLERMDGAVLASLETAQVKARTAVLFGAPTRALPMAQPVTPALIGGVGYPVAFVPGGYPLRIGAELVGGIAVGGGTSEQDEAAVLAGLAVWERR</sequence>
<proteinExistence type="predicted"/>
<dbReference type="InterPro" id="IPR038084">
    <property type="entry name" value="PduO/GlcC-like_sf"/>
</dbReference>
<keyword evidence="2" id="KW-1185">Reference proteome</keyword>
<comment type="caution">
    <text evidence="1">The sequence shown here is derived from an EMBL/GenBank/DDBJ whole genome shotgun (WGS) entry which is preliminary data.</text>
</comment>
<dbReference type="PANTHER" id="PTHR34309">
    <property type="entry name" value="SLR1406 PROTEIN"/>
    <property type="match status" value="1"/>
</dbReference>
<evidence type="ECO:0000313" key="2">
    <source>
        <dbReference type="Proteomes" id="UP001589733"/>
    </source>
</evidence>
<gene>
    <name evidence="1" type="ORF">ACFFLM_26315</name>
</gene>
<dbReference type="InterPro" id="IPR005624">
    <property type="entry name" value="PduO/GlcC-like"/>
</dbReference>
<dbReference type="RefSeq" id="WP_380017403.1">
    <property type="nucleotide sequence ID" value="NZ_JBHLYR010000091.1"/>
</dbReference>
<dbReference type="SUPFAM" id="SSF143744">
    <property type="entry name" value="GlcG-like"/>
    <property type="match status" value="1"/>
</dbReference>
<dbReference type="Pfam" id="PF03928">
    <property type="entry name" value="HbpS-like"/>
    <property type="match status" value="1"/>
</dbReference>
<protein>
    <submittedName>
        <fullName evidence="1">Heme-binding protein</fullName>
    </submittedName>
</protein>
<dbReference type="Gene3D" id="3.30.450.150">
    <property type="entry name" value="Haem-degrading domain"/>
    <property type="match status" value="1"/>
</dbReference>
<dbReference type="PANTHER" id="PTHR34309:SF1">
    <property type="entry name" value="PROTEIN GLCG"/>
    <property type="match status" value="1"/>
</dbReference>
<evidence type="ECO:0000313" key="1">
    <source>
        <dbReference type="EMBL" id="MFB9995453.1"/>
    </source>
</evidence>
<name>A0ABV6BAL6_9DEIO</name>
<accession>A0ABV6BAL6</accession>
<organism evidence="1 2">
    <name type="scientific">Deinococcus oregonensis</name>
    <dbReference type="NCBI Taxonomy" id="1805970"/>
    <lineage>
        <taxon>Bacteria</taxon>
        <taxon>Thermotogati</taxon>
        <taxon>Deinococcota</taxon>
        <taxon>Deinococci</taxon>
        <taxon>Deinococcales</taxon>
        <taxon>Deinococcaceae</taxon>
        <taxon>Deinococcus</taxon>
    </lineage>
</organism>